<dbReference type="OrthoDB" id="367883at2"/>
<dbReference type="InterPro" id="IPR051906">
    <property type="entry name" value="TolC-like"/>
</dbReference>
<evidence type="ECO:0000256" key="3">
    <source>
        <dbReference type="ARBA" id="ARBA00022448"/>
    </source>
</evidence>
<evidence type="ECO:0000256" key="6">
    <source>
        <dbReference type="ARBA" id="ARBA00023136"/>
    </source>
</evidence>
<keyword evidence="6" id="KW-0472">Membrane</keyword>
<evidence type="ECO:0000256" key="4">
    <source>
        <dbReference type="ARBA" id="ARBA00022452"/>
    </source>
</evidence>
<dbReference type="InterPro" id="IPR003423">
    <property type="entry name" value="OMP_efflux"/>
</dbReference>
<dbReference type="GO" id="GO:1990281">
    <property type="term" value="C:efflux pump complex"/>
    <property type="evidence" value="ECO:0007669"/>
    <property type="project" value="TreeGrafter"/>
</dbReference>
<dbReference type="GO" id="GO:0015562">
    <property type="term" value="F:efflux transmembrane transporter activity"/>
    <property type="evidence" value="ECO:0007669"/>
    <property type="project" value="InterPro"/>
</dbReference>
<dbReference type="EMBL" id="CP003345">
    <property type="protein sequence ID" value="AFM03027.1"/>
    <property type="molecule type" value="Genomic_DNA"/>
</dbReference>
<reference evidence="10" key="1">
    <citation type="submission" date="2012-06" db="EMBL/GenBank/DDBJ databases">
        <title>The complete genome of Flexibacter litoralis DSM 6794.</title>
        <authorList>
            <person name="Lucas S."/>
            <person name="Copeland A."/>
            <person name="Lapidus A."/>
            <person name="Glavina del Rio T."/>
            <person name="Dalin E."/>
            <person name="Tice H."/>
            <person name="Bruce D."/>
            <person name="Goodwin L."/>
            <person name="Pitluck S."/>
            <person name="Peters L."/>
            <person name="Ovchinnikova G."/>
            <person name="Lu M."/>
            <person name="Kyrpides N."/>
            <person name="Mavromatis K."/>
            <person name="Ivanova N."/>
            <person name="Brettin T."/>
            <person name="Detter J.C."/>
            <person name="Han C."/>
            <person name="Larimer F."/>
            <person name="Land M."/>
            <person name="Hauser L."/>
            <person name="Markowitz V."/>
            <person name="Cheng J.-F."/>
            <person name="Hugenholtz P."/>
            <person name="Woyke T."/>
            <person name="Wu D."/>
            <person name="Spring S."/>
            <person name="Lang E."/>
            <person name="Kopitz M."/>
            <person name="Brambilla E."/>
            <person name="Klenk H.-P."/>
            <person name="Eisen J.A."/>
        </authorList>
    </citation>
    <scope>NUCLEOTIDE SEQUENCE [LARGE SCALE GENOMIC DNA]</scope>
    <source>
        <strain evidence="10">ATCC 23117 / DSM 6794 / NBRC 15988 / NCIMB 1366 / Sio-4</strain>
    </source>
</reference>
<keyword evidence="7" id="KW-0998">Cell outer membrane</keyword>
<dbReference type="STRING" id="880071.Fleli_0560"/>
<proteinExistence type="inferred from homology"/>
<sequence precursor="true">MKHSIYLTFFLFTLSTQSIFAQQKPSIISTEPMSLEECLYFAVENNPNLKSVALQENVTAAQIKEIRTQGMPQINGTGQYSYNFALAEQLLPGELIGQPVGTTIPVTFGVANNITGNVELQQLIFSKSYFTGLKAAKTSEELTKLNTFKTTEDLVYNVAKIYMQLQITEKQKGILNANMNRIDQLIEIADIQLEEGIIKKINVTQLKVNRINLLSEQQSLEIGKIQQLNLLKMYMGFPFDNELTIQIEDEKEVEEQKSEYMLVEKLSINQNSNLKLLNKQMEIKKLELENVNAGYFPSLSGFVRYGWQGQTDKLFSGDEQYKIYGSNIGIIGLSLNVPIFDSFRKKHQAEQVIVAQNQLNFDRQNLINSIQMEFNNATQTLKQNRTLINTQKENMNLAEELYEVTRLSYQEGVAPLTELLDAETSLKESQTQYLTSLLQLNLAELDFMKSSGQLAELIQNAEKSK</sequence>
<dbReference type="SUPFAM" id="SSF56954">
    <property type="entry name" value="Outer membrane efflux proteins (OEP)"/>
    <property type="match status" value="1"/>
</dbReference>
<dbReference type="Proteomes" id="UP000006054">
    <property type="component" value="Chromosome"/>
</dbReference>
<evidence type="ECO:0000313" key="9">
    <source>
        <dbReference type="EMBL" id="AFM03027.1"/>
    </source>
</evidence>
<dbReference type="PATRIC" id="fig|880071.3.peg.529"/>
<dbReference type="RefSeq" id="WP_014796487.1">
    <property type="nucleotide sequence ID" value="NC_018018.1"/>
</dbReference>
<evidence type="ECO:0000256" key="1">
    <source>
        <dbReference type="ARBA" id="ARBA00004442"/>
    </source>
</evidence>
<keyword evidence="10" id="KW-1185">Reference proteome</keyword>
<keyword evidence="8" id="KW-0732">Signal</keyword>
<comment type="subcellular location">
    <subcellularLocation>
        <location evidence="1">Cell outer membrane</location>
    </subcellularLocation>
</comment>
<evidence type="ECO:0000313" key="10">
    <source>
        <dbReference type="Proteomes" id="UP000006054"/>
    </source>
</evidence>
<organism evidence="9 10">
    <name type="scientific">Bernardetia litoralis (strain ATCC 23117 / DSM 6794 / NBRC 15988 / NCIMB 1366 / Fx l1 / Sio-4)</name>
    <name type="common">Flexibacter litoralis</name>
    <dbReference type="NCBI Taxonomy" id="880071"/>
    <lineage>
        <taxon>Bacteria</taxon>
        <taxon>Pseudomonadati</taxon>
        <taxon>Bacteroidota</taxon>
        <taxon>Cytophagia</taxon>
        <taxon>Cytophagales</taxon>
        <taxon>Bernardetiaceae</taxon>
        <taxon>Bernardetia</taxon>
    </lineage>
</organism>
<dbReference type="PANTHER" id="PTHR30026">
    <property type="entry name" value="OUTER MEMBRANE PROTEIN TOLC"/>
    <property type="match status" value="1"/>
</dbReference>
<dbReference type="Gene3D" id="1.20.1600.10">
    <property type="entry name" value="Outer membrane efflux proteins (OEP)"/>
    <property type="match status" value="1"/>
</dbReference>
<keyword evidence="4" id="KW-1134">Transmembrane beta strand</keyword>
<dbReference type="eggNOG" id="COG1538">
    <property type="taxonomic scope" value="Bacteria"/>
</dbReference>
<evidence type="ECO:0000256" key="8">
    <source>
        <dbReference type="SAM" id="SignalP"/>
    </source>
</evidence>
<evidence type="ECO:0000256" key="2">
    <source>
        <dbReference type="ARBA" id="ARBA00007613"/>
    </source>
</evidence>
<comment type="similarity">
    <text evidence="2">Belongs to the outer membrane factor (OMF) (TC 1.B.17) family.</text>
</comment>
<feature type="signal peptide" evidence="8">
    <location>
        <begin position="1"/>
        <end position="21"/>
    </location>
</feature>
<gene>
    <name evidence="9" type="ordered locus">Fleli_0560</name>
</gene>
<dbReference type="GO" id="GO:0009279">
    <property type="term" value="C:cell outer membrane"/>
    <property type="evidence" value="ECO:0007669"/>
    <property type="project" value="UniProtKB-SubCell"/>
</dbReference>
<name>I4AGE2_BERLS</name>
<dbReference type="GO" id="GO:0015288">
    <property type="term" value="F:porin activity"/>
    <property type="evidence" value="ECO:0007669"/>
    <property type="project" value="TreeGrafter"/>
</dbReference>
<evidence type="ECO:0000256" key="5">
    <source>
        <dbReference type="ARBA" id="ARBA00022692"/>
    </source>
</evidence>
<evidence type="ECO:0000256" key="7">
    <source>
        <dbReference type="ARBA" id="ARBA00023237"/>
    </source>
</evidence>
<dbReference type="KEGG" id="fli:Fleli_0560"/>
<dbReference type="AlphaFoldDB" id="I4AGE2"/>
<keyword evidence="5" id="KW-0812">Transmembrane</keyword>
<protein>
    <submittedName>
        <fullName evidence="9">Outer membrane protein</fullName>
    </submittedName>
</protein>
<feature type="chain" id="PRO_5003685226" evidence="8">
    <location>
        <begin position="22"/>
        <end position="465"/>
    </location>
</feature>
<keyword evidence="3" id="KW-0813">Transport</keyword>
<accession>I4AGE2</accession>
<dbReference type="Pfam" id="PF02321">
    <property type="entry name" value="OEP"/>
    <property type="match status" value="2"/>
</dbReference>
<dbReference type="HOGENOM" id="CLU_012817_10_0_10"/>
<dbReference type="PANTHER" id="PTHR30026:SF20">
    <property type="entry name" value="OUTER MEMBRANE PROTEIN TOLC"/>
    <property type="match status" value="1"/>
</dbReference>